<dbReference type="OrthoDB" id="3353710at2759"/>
<evidence type="ECO:0000313" key="3">
    <source>
        <dbReference type="Proteomes" id="UP000027222"/>
    </source>
</evidence>
<dbReference type="Gene3D" id="1.20.1280.50">
    <property type="match status" value="1"/>
</dbReference>
<name>A0A067T037_GALM3</name>
<dbReference type="Pfam" id="PF12937">
    <property type="entry name" value="F-box-like"/>
    <property type="match status" value="1"/>
</dbReference>
<sequence>MEQQTFKLDSDIAWNVFLINADMEFEREHVFPAIHTLRNASQVCSSWRDLIVSSPSLWARIINFDFLRGERWRKEVLNRTGSYSLSVRGGTADQEVVIPFLAENWLRIRSLTLSFVRSSSENFKKDTGLWNLLARPANVLESFQLSLRTTEFDYWAAQPIFSPPDFTFFHNQAPLLKSFSALGINSNIGADWAIQLRHLELSHPIPVHGLLEALSHLLLLETLLIKERGSHTIVHRDVEGSRPLPKIAVPRLKTIQISLRMDITPYMVFLAQIEPVYGRVLNFDARTGVFRYISDLQTISAASEVLSTYSNQAGLGASTEVTLDLNSFLLSFRALLPARREFCFSLESYPRFPMDDTFNKIFSALHPPIFHHVQMLNLCVHRKNCVPPTDPNFINFIASFSSLEILETDPTTLDYLLGLPKVVLKSAFPVLQEIKIDLVEDPEEVVPIRDFILSRMAFEVPISIVAITRSNWMTSESLGSLGEHVVVTVLITSERRR</sequence>
<dbReference type="HOGENOM" id="CLU_030662_0_0_1"/>
<dbReference type="InterPro" id="IPR036047">
    <property type="entry name" value="F-box-like_dom_sf"/>
</dbReference>
<evidence type="ECO:0000313" key="2">
    <source>
        <dbReference type="EMBL" id="KDR73304.1"/>
    </source>
</evidence>
<protein>
    <recommendedName>
        <fullName evidence="1">F-box domain-containing protein</fullName>
    </recommendedName>
</protein>
<dbReference type="SUPFAM" id="SSF81383">
    <property type="entry name" value="F-box domain"/>
    <property type="match status" value="1"/>
</dbReference>
<dbReference type="InterPro" id="IPR001810">
    <property type="entry name" value="F-box_dom"/>
</dbReference>
<dbReference type="AlphaFoldDB" id="A0A067T037"/>
<organism evidence="2 3">
    <name type="scientific">Galerina marginata (strain CBS 339.88)</name>
    <dbReference type="NCBI Taxonomy" id="685588"/>
    <lineage>
        <taxon>Eukaryota</taxon>
        <taxon>Fungi</taxon>
        <taxon>Dikarya</taxon>
        <taxon>Basidiomycota</taxon>
        <taxon>Agaricomycotina</taxon>
        <taxon>Agaricomycetes</taxon>
        <taxon>Agaricomycetidae</taxon>
        <taxon>Agaricales</taxon>
        <taxon>Agaricineae</taxon>
        <taxon>Strophariaceae</taxon>
        <taxon>Galerina</taxon>
    </lineage>
</organism>
<keyword evidence="3" id="KW-1185">Reference proteome</keyword>
<gene>
    <name evidence="2" type="ORF">GALMADRAFT_158392</name>
</gene>
<feature type="domain" description="F-box" evidence="1">
    <location>
        <begin position="36"/>
        <end position="61"/>
    </location>
</feature>
<evidence type="ECO:0000259" key="1">
    <source>
        <dbReference type="Pfam" id="PF12937"/>
    </source>
</evidence>
<accession>A0A067T037</accession>
<dbReference type="EMBL" id="KL142386">
    <property type="protein sequence ID" value="KDR73304.1"/>
    <property type="molecule type" value="Genomic_DNA"/>
</dbReference>
<reference evidence="3" key="1">
    <citation type="journal article" date="2014" name="Proc. Natl. Acad. Sci. U.S.A.">
        <title>Extensive sampling of basidiomycete genomes demonstrates inadequacy of the white-rot/brown-rot paradigm for wood decay fungi.</title>
        <authorList>
            <person name="Riley R."/>
            <person name="Salamov A.A."/>
            <person name="Brown D.W."/>
            <person name="Nagy L.G."/>
            <person name="Floudas D."/>
            <person name="Held B.W."/>
            <person name="Levasseur A."/>
            <person name="Lombard V."/>
            <person name="Morin E."/>
            <person name="Otillar R."/>
            <person name="Lindquist E.A."/>
            <person name="Sun H."/>
            <person name="LaButti K.M."/>
            <person name="Schmutz J."/>
            <person name="Jabbour D."/>
            <person name="Luo H."/>
            <person name="Baker S.E."/>
            <person name="Pisabarro A.G."/>
            <person name="Walton J.D."/>
            <person name="Blanchette R.A."/>
            <person name="Henrissat B."/>
            <person name="Martin F."/>
            <person name="Cullen D."/>
            <person name="Hibbett D.S."/>
            <person name="Grigoriev I.V."/>
        </authorList>
    </citation>
    <scope>NUCLEOTIDE SEQUENCE [LARGE SCALE GENOMIC DNA]</scope>
    <source>
        <strain evidence="3">CBS 339.88</strain>
    </source>
</reference>
<proteinExistence type="predicted"/>
<dbReference type="Proteomes" id="UP000027222">
    <property type="component" value="Unassembled WGS sequence"/>
</dbReference>